<comment type="function">
    <text evidence="5">Clp cleaves peptides in various proteins in a process that requires ATP hydrolysis. Clp may be responsible for a fairly general and central housekeeping function rather than for the degradation of specific substrates.</text>
</comment>
<keyword evidence="12" id="KW-1185">Reference proteome</keyword>
<dbReference type="PROSITE" id="PS00382">
    <property type="entry name" value="CLP_PROTEASE_HIS"/>
    <property type="match status" value="1"/>
</dbReference>
<evidence type="ECO:0000256" key="6">
    <source>
        <dbReference type="ARBA" id="ARBA00065540"/>
    </source>
</evidence>
<dbReference type="OrthoDB" id="2017408at2759"/>
<dbReference type="CDD" id="cd07017">
    <property type="entry name" value="S14_ClpP_2"/>
    <property type="match status" value="1"/>
</dbReference>
<comment type="similarity">
    <text evidence="1 10">Belongs to the peptidase S14 family.</text>
</comment>
<dbReference type="EMBL" id="OV651826">
    <property type="protein sequence ID" value="CAH1103520.1"/>
    <property type="molecule type" value="Genomic_DNA"/>
</dbReference>
<dbReference type="InterPro" id="IPR029045">
    <property type="entry name" value="ClpP/crotonase-like_dom_sf"/>
</dbReference>
<evidence type="ECO:0000313" key="12">
    <source>
        <dbReference type="Proteomes" id="UP001153636"/>
    </source>
</evidence>
<evidence type="ECO:0000256" key="3">
    <source>
        <dbReference type="ARBA" id="ARBA00022801"/>
    </source>
</evidence>
<dbReference type="NCBIfam" id="NF001368">
    <property type="entry name" value="PRK00277.1"/>
    <property type="match status" value="1"/>
</dbReference>
<dbReference type="InterPro" id="IPR018215">
    <property type="entry name" value="ClpP_Ser_AS"/>
</dbReference>
<dbReference type="Pfam" id="PF00574">
    <property type="entry name" value="CLP_protease"/>
    <property type="match status" value="1"/>
</dbReference>
<evidence type="ECO:0000256" key="10">
    <source>
        <dbReference type="RuleBase" id="RU003567"/>
    </source>
</evidence>
<proteinExistence type="inferred from homology"/>
<dbReference type="InterPro" id="IPR023562">
    <property type="entry name" value="ClpP/TepA"/>
</dbReference>
<dbReference type="PANTHER" id="PTHR10381:SF11">
    <property type="entry name" value="ATP-DEPENDENT CLP PROTEASE PROTEOLYTIC SUBUNIT, MITOCHONDRIAL"/>
    <property type="match status" value="1"/>
</dbReference>
<evidence type="ECO:0000256" key="8">
    <source>
        <dbReference type="PROSITE-ProRule" id="PRU10086"/>
    </source>
</evidence>
<dbReference type="SUPFAM" id="SSF52096">
    <property type="entry name" value="ClpP/crotonase"/>
    <property type="match status" value="1"/>
</dbReference>
<feature type="active site" evidence="8">
    <location>
        <position position="152"/>
    </location>
</feature>
<dbReference type="GO" id="GO:0004176">
    <property type="term" value="F:ATP-dependent peptidase activity"/>
    <property type="evidence" value="ECO:0007669"/>
    <property type="project" value="InterPro"/>
</dbReference>
<evidence type="ECO:0000313" key="11">
    <source>
        <dbReference type="EMBL" id="CAH1103520.1"/>
    </source>
</evidence>
<comment type="subunit">
    <text evidence="6">Tetradecamer that assembles into a two heptameric rings with a central cavity.</text>
</comment>
<dbReference type="Proteomes" id="UP001153636">
    <property type="component" value="Chromosome 14"/>
</dbReference>
<dbReference type="Gene3D" id="3.90.226.10">
    <property type="entry name" value="2-enoyl-CoA Hydratase, Chain A, domain 1"/>
    <property type="match status" value="1"/>
</dbReference>
<sequence>MLRNLKFLELRNIFCKNVSPNFNKTLTRNIGLIPIVVEQTGRGERSYDIYSRLLKERIICLMGPVHDTMSSLIVAQLLFLQSESSSKPIHLYINSPGGSVTAGLGIYDTMQYILPPIATWCVGQACSMASLLLAAGTPGMRHSLPNARIMIHQPSGGAQGQATDIQIQAEEIMKLKRQINTLYVKHTGQDLAVIERNIERDKFMSPDEAKKFGLIDKVLSKPSKDDIELISAEKTG</sequence>
<dbReference type="EC" id="3.4.21.92" evidence="9"/>
<evidence type="ECO:0000256" key="7">
    <source>
        <dbReference type="PROSITE-ProRule" id="PRU10085"/>
    </source>
</evidence>
<dbReference type="InterPro" id="IPR001907">
    <property type="entry name" value="ClpP"/>
</dbReference>
<protein>
    <recommendedName>
        <fullName evidence="10">ATP-dependent Clp protease proteolytic subunit</fullName>
        <ecNumber evidence="9">3.4.21.92</ecNumber>
    </recommendedName>
</protein>
<name>A0A9P0GB64_9CUCU</name>
<keyword evidence="4 9" id="KW-0720">Serine protease</keyword>
<dbReference type="GO" id="GO:0004252">
    <property type="term" value="F:serine-type endopeptidase activity"/>
    <property type="evidence" value="ECO:0007669"/>
    <property type="project" value="UniProtKB-EC"/>
</dbReference>
<gene>
    <name evidence="11" type="ORF">PSYICH_LOCUS4541</name>
</gene>
<evidence type="ECO:0000256" key="4">
    <source>
        <dbReference type="ARBA" id="ARBA00022825"/>
    </source>
</evidence>
<dbReference type="PRINTS" id="PR00127">
    <property type="entry name" value="CLPPROTEASEP"/>
</dbReference>
<dbReference type="HAMAP" id="MF_00444">
    <property type="entry name" value="ClpP"/>
    <property type="match status" value="1"/>
</dbReference>
<keyword evidence="3 9" id="KW-0378">Hydrolase</keyword>
<reference evidence="11" key="1">
    <citation type="submission" date="2022-01" db="EMBL/GenBank/DDBJ databases">
        <authorList>
            <person name="King R."/>
        </authorList>
    </citation>
    <scope>NUCLEOTIDE SEQUENCE</scope>
</reference>
<dbReference type="FunFam" id="3.90.226.10:FF:000001">
    <property type="entry name" value="ATP-dependent Clp protease proteolytic subunit"/>
    <property type="match status" value="1"/>
</dbReference>
<feature type="active site" evidence="7">
    <location>
        <position position="127"/>
    </location>
</feature>
<dbReference type="GO" id="GO:0051117">
    <property type="term" value="F:ATPase binding"/>
    <property type="evidence" value="ECO:0007669"/>
    <property type="project" value="TreeGrafter"/>
</dbReference>
<dbReference type="GO" id="GO:0009368">
    <property type="term" value="C:endopeptidase Clp complex"/>
    <property type="evidence" value="ECO:0007669"/>
    <property type="project" value="TreeGrafter"/>
</dbReference>
<evidence type="ECO:0000256" key="1">
    <source>
        <dbReference type="ARBA" id="ARBA00007039"/>
    </source>
</evidence>
<dbReference type="PROSITE" id="PS00381">
    <property type="entry name" value="CLP_PROTEASE_SER"/>
    <property type="match status" value="1"/>
</dbReference>
<dbReference type="NCBIfam" id="NF009205">
    <property type="entry name" value="PRK12553.1"/>
    <property type="match status" value="1"/>
</dbReference>
<keyword evidence="2 9" id="KW-0645">Protease</keyword>
<evidence type="ECO:0000256" key="9">
    <source>
        <dbReference type="RuleBase" id="RU000549"/>
    </source>
</evidence>
<dbReference type="GO" id="GO:0006515">
    <property type="term" value="P:protein quality control for misfolded or incompletely synthesized proteins"/>
    <property type="evidence" value="ECO:0007669"/>
    <property type="project" value="TreeGrafter"/>
</dbReference>
<dbReference type="InterPro" id="IPR033135">
    <property type="entry name" value="ClpP_His_AS"/>
</dbReference>
<evidence type="ECO:0000256" key="5">
    <source>
        <dbReference type="ARBA" id="ARBA00059384"/>
    </source>
</evidence>
<dbReference type="PANTHER" id="PTHR10381">
    <property type="entry name" value="ATP-DEPENDENT CLP PROTEASE PROTEOLYTIC SUBUNIT"/>
    <property type="match status" value="1"/>
</dbReference>
<organism evidence="11 12">
    <name type="scientific">Psylliodes chrysocephalus</name>
    <dbReference type="NCBI Taxonomy" id="3402493"/>
    <lineage>
        <taxon>Eukaryota</taxon>
        <taxon>Metazoa</taxon>
        <taxon>Ecdysozoa</taxon>
        <taxon>Arthropoda</taxon>
        <taxon>Hexapoda</taxon>
        <taxon>Insecta</taxon>
        <taxon>Pterygota</taxon>
        <taxon>Neoptera</taxon>
        <taxon>Endopterygota</taxon>
        <taxon>Coleoptera</taxon>
        <taxon>Polyphaga</taxon>
        <taxon>Cucujiformia</taxon>
        <taxon>Chrysomeloidea</taxon>
        <taxon>Chrysomelidae</taxon>
        <taxon>Galerucinae</taxon>
        <taxon>Alticini</taxon>
        <taxon>Psylliodes</taxon>
    </lineage>
</organism>
<accession>A0A9P0GB64</accession>
<evidence type="ECO:0000256" key="2">
    <source>
        <dbReference type="ARBA" id="ARBA00022670"/>
    </source>
</evidence>
<dbReference type="AlphaFoldDB" id="A0A9P0GB64"/>